<dbReference type="SUPFAM" id="SSF50156">
    <property type="entry name" value="PDZ domain-like"/>
    <property type="match status" value="1"/>
</dbReference>
<dbReference type="Proteomes" id="UP000321901">
    <property type="component" value="Unassembled WGS sequence"/>
</dbReference>
<keyword evidence="1" id="KW-1133">Transmembrane helix</keyword>
<gene>
    <name evidence="3" type="primary">minJ</name>
    <name evidence="3" type="ORF">SLU01_12660</name>
</gene>
<feature type="transmembrane region" description="Helical" evidence="1">
    <location>
        <begin position="83"/>
        <end position="101"/>
    </location>
</feature>
<feature type="transmembrane region" description="Helical" evidence="1">
    <location>
        <begin position="192"/>
        <end position="212"/>
    </location>
</feature>
<reference evidence="3 4" key="1">
    <citation type="submission" date="2019-07" db="EMBL/GenBank/DDBJ databases">
        <title>Whole genome shotgun sequence of Sporosarcina luteola NBRC 105378.</title>
        <authorList>
            <person name="Hosoyama A."/>
            <person name="Uohara A."/>
            <person name="Ohji S."/>
            <person name="Ichikawa N."/>
        </authorList>
    </citation>
    <scope>NUCLEOTIDE SEQUENCE [LARGE SCALE GENOMIC DNA]</scope>
    <source>
        <strain evidence="3 4">NBRC 105378</strain>
    </source>
</reference>
<name>A0A511Z6A1_9BACL</name>
<keyword evidence="1" id="KW-0472">Membrane</keyword>
<dbReference type="InterPro" id="IPR041489">
    <property type="entry name" value="PDZ_6"/>
</dbReference>
<dbReference type="Gene3D" id="2.30.42.10">
    <property type="match status" value="1"/>
</dbReference>
<keyword evidence="3" id="KW-0132">Cell division</keyword>
<feature type="transmembrane region" description="Helical" evidence="1">
    <location>
        <begin position="145"/>
        <end position="163"/>
    </location>
</feature>
<dbReference type="AlphaFoldDB" id="A0A511Z6A1"/>
<accession>A0A511Z6A1</accession>
<dbReference type="InterPro" id="IPR036034">
    <property type="entry name" value="PDZ_sf"/>
</dbReference>
<feature type="transmembrane region" description="Helical" evidence="1">
    <location>
        <begin position="59"/>
        <end position="77"/>
    </location>
</feature>
<feature type="transmembrane region" description="Helical" evidence="1">
    <location>
        <begin position="276"/>
        <end position="295"/>
    </location>
</feature>
<feature type="transmembrane region" description="Helical" evidence="1">
    <location>
        <begin position="108"/>
        <end position="125"/>
    </location>
</feature>
<evidence type="ECO:0000259" key="2">
    <source>
        <dbReference type="SMART" id="SM00228"/>
    </source>
</evidence>
<comment type="caution">
    <text evidence="3">The sequence shown here is derived from an EMBL/GenBank/DDBJ whole genome shotgun (WGS) entry which is preliminary data.</text>
</comment>
<protein>
    <submittedName>
        <fullName evidence="3">Cell division topological determinant MinJ</fullName>
    </submittedName>
</protein>
<evidence type="ECO:0000256" key="1">
    <source>
        <dbReference type="SAM" id="Phobius"/>
    </source>
</evidence>
<dbReference type="GO" id="GO:0051301">
    <property type="term" value="P:cell division"/>
    <property type="evidence" value="ECO:0007669"/>
    <property type="project" value="UniProtKB-KW"/>
</dbReference>
<keyword evidence="4" id="KW-1185">Reference proteome</keyword>
<dbReference type="Pfam" id="PF17820">
    <property type="entry name" value="PDZ_6"/>
    <property type="match status" value="1"/>
</dbReference>
<sequence length="390" mass="42884">MMGEQVILDLLKAIALFFLNPVWLIAIVVAVGLGYFRVKRERRSFLVRLHPGLTEMKRLLAESWLPALILSVLLSGIGLTVDIGWIVLFSAAAILAMISFYYQATSPIYFAAIAFFGLYALQQFVPDFAFRGWTVADLDLFGDLALTVPVIAGLFLIAEGVLIRRHIARYASPFLTNTNRGLRAAAFKAKRLWLLPIVFLVPGDFMLAFTPYWPQLTLGATTFSFLPVPIIIGFSQIARASFPDVLFPKIGQAVITIGAIVVVIGAFAWWMPILGWAALLVGVIGRVMLSIIVAVRERKGGFAAAPKPTGVIIAGILPESPGDKLGLLPGECIRTVNGIQVSNEKELYDAIQVNAAHCRLQVIGRDGEVRLMQQVLYRHDHHRLGLLVVR</sequence>
<keyword evidence="1" id="KW-0812">Transmembrane</keyword>
<feature type="transmembrane region" description="Helical" evidence="1">
    <location>
        <begin position="250"/>
        <end position="270"/>
    </location>
</feature>
<keyword evidence="3" id="KW-0131">Cell cycle</keyword>
<dbReference type="EMBL" id="BJYL01000016">
    <property type="protein sequence ID" value="GEN82954.1"/>
    <property type="molecule type" value="Genomic_DNA"/>
</dbReference>
<feature type="transmembrane region" description="Helical" evidence="1">
    <location>
        <begin position="218"/>
        <end position="238"/>
    </location>
</feature>
<dbReference type="InterPro" id="IPR001478">
    <property type="entry name" value="PDZ"/>
</dbReference>
<proteinExistence type="predicted"/>
<evidence type="ECO:0000313" key="3">
    <source>
        <dbReference type="EMBL" id="GEN82954.1"/>
    </source>
</evidence>
<feature type="domain" description="PDZ" evidence="2">
    <location>
        <begin position="285"/>
        <end position="366"/>
    </location>
</feature>
<feature type="transmembrane region" description="Helical" evidence="1">
    <location>
        <begin position="14"/>
        <end position="38"/>
    </location>
</feature>
<evidence type="ECO:0000313" key="4">
    <source>
        <dbReference type="Proteomes" id="UP000321901"/>
    </source>
</evidence>
<dbReference type="SMART" id="SM00228">
    <property type="entry name" value="PDZ"/>
    <property type="match status" value="1"/>
</dbReference>
<organism evidence="3 4">
    <name type="scientific">Sporosarcina luteola</name>
    <dbReference type="NCBI Taxonomy" id="582850"/>
    <lineage>
        <taxon>Bacteria</taxon>
        <taxon>Bacillati</taxon>
        <taxon>Bacillota</taxon>
        <taxon>Bacilli</taxon>
        <taxon>Bacillales</taxon>
        <taxon>Caryophanaceae</taxon>
        <taxon>Sporosarcina</taxon>
    </lineage>
</organism>